<organism evidence="3 4">
    <name type="scientific">Dermatophagoides pteronyssinus</name>
    <name type="common">European house dust mite</name>
    <dbReference type="NCBI Taxonomy" id="6956"/>
    <lineage>
        <taxon>Eukaryota</taxon>
        <taxon>Metazoa</taxon>
        <taxon>Ecdysozoa</taxon>
        <taxon>Arthropoda</taxon>
        <taxon>Chelicerata</taxon>
        <taxon>Arachnida</taxon>
        <taxon>Acari</taxon>
        <taxon>Acariformes</taxon>
        <taxon>Sarcoptiformes</taxon>
        <taxon>Astigmata</taxon>
        <taxon>Psoroptidia</taxon>
        <taxon>Analgoidea</taxon>
        <taxon>Pyroglyphidae</taxon>
        <taxon>Dermatophagoidinae</taxon>
        <taxon>Dermatophagoides</taxon>
    </lineage>
</organism>
<proteinExistence type="predicted"/>
<evidence type="ECO:0000256" key="2">
    <source>
        <dbReference type="SAM" id="Phobius"/>
    </source>
</evidence>
<feature type="transmembrane region" description="Helical" evidence="2">
    <location>
        <begin position="12"/>
        <end position="35"/>
    </location>
</feature>
<reference evidence="3 4" key="2">
    <citation type="journal article" date="2022" name="Mol. Biol. Evol.">
        <title>Comparative Genomics Reveals Insights into the Divergent Evolution of Astigmatic Mites and Household Pest Adaptations.</title>
        <authorList>
            <person name="Xiong Q."/>
            <person name="Wan A.T."/>
            <person name="Liu X."/>
            <person name="Fung C.S."/>
            <person name="Xiao X."/>
            <person name="Malainual N."/>
            <person name="Hou J."/>
            <person name="Wang L."/>
            <person name="Wang M."/>
            <person name="Yang K.Y."/>
            <person name="Cui Y."/>
            <person name="Leung E.L."/>
            <person name="Nong W."/>
            <person name="Shin S.K."/>
            <person name="Au S.W."/>
            <person name="Jeong K.Y."/>
            <person name="Chew F.T."/>
            <person name="Hui J.H."/>
            <person name="Leung T.F."/>
            <person name="Tungtrongchitr A."/>
            <person name="Zhong N."/>
            <person name="Liu Z."/>
            <person name="Tsui S.K."/>
        </authorList>
    </citation>
    <scope>NUCLEOTIDE SEQUENCE [LARGE SCALE GENOMIC DNA]</scope>
    <source>
        <strain evidence="3">Derp</strain>
    </source>
</reference>
<keyword evidence="2" id="KW-0812">Transmembrane</keyword>
<accession>A0ABQ8JMZ5</accession>
<evidence type="ECO:0000256" key="1">
    <source>
        <dbReference type="SAM" id="MobiDB-lite"/>
    </source>
</evidence>
<keyword evidence="2" id="KW-1133">Transmembrane helix</keyword>
<evidence type="ECO:0000313" key="4">
    <source>
        <dbReference type="Proteomes" id="UP000887458"/>
    </source>
</evidence>
<dbReference type="Proteomes" id="UP000887458">
    <property type="component" value="Unassembled WGS sequence"/>
</dbReference>
<comment type="caution">
    <text evidence="3">The sequence shown here is derived from an EMBL/GenBank/DDBJ whole genome shotgun (WGS) entry which is preliminary data.</text>
</comment>
<keyword evidence="2" id="KW-0472">Membrane</keyword>
<feature type="region of interest" description="Disordered" evidence="1">
    <location>
        <begin position="46"/>
        <end position="71"/>
    </location>
</feature>
<gene>
    <name evidence="3" type="ORF">DERP_005566</name>
</gene>
<keyword evidence="4" id="KW-1185">Reference proteome</keyword>
<sequence length="94" mass="10665">MDEPVGKTSIALTIVGTISSILFAFVVGATLSYYFGWHKKFLKKKSLHKSSSKKSLSKKSKRQSEREPTDQSKLFDCLFEQNHLIICDHNKSKS</sequence>
<name>A0ABQ8JMZ5_DERPT</name>
<feature type="compositionally biased region" description="Basic residues" evidence="1">
    <location>
        <begin position="46"/>
        <end position="61"/>
    </location>
</feature>
<protein>
    <submittedName>
        <fullName evidence="3">Uncharacterized protein</fullName>
    </submittedName>
</protein>
<dbReference type="EMBL" id="NJHN03000031">
    <property type="protein sequence ID" value="KAH9423981.1"/>
    <property type="molecule type" value="Genomic_DNA"/>
</dbReference>
<evidence type="ECO:0000313" key="3">
    <source>
        <dbReference type="EMBL" id="KAH9423981.1"/>
    </source>
</evidence>
<reference evidence="3 4" key="1">
    <citation type="journal article" date="2018" name="J. Allergy Clin. Immunol.">
        <title>High-quality assembly of Dermatophagoides pteronyssinus genome and transcriptome reveals a wide range of novel allergens.</title>
        <authorList>
            <person name="Liu X.Y."/>
            <person name="Yang K.Y."/>
            <person name="Wang M.Q."/>
            <person name="Kwok J.S."/>
            <person name="Zeng X."/>
            <person name="Yang Z."/>
            <person name="Xiao X.J."/>
            <person name="Lau C.P."/>
            <person name="Li Y."/>
            <person name="Huang Z.M."/>
            <person name="Ba J.G."/>
            <person name="Yim A.K."/>
            <person name="Ouyang C.Y."/>
            <person name="Ngai S.M."/>
            <person name="Chan T.F."/>
            <person name="Leung E.L."/>
            <person name="Liu L."/>
            <person name="Liu Z.G."/>
            <person name="Tsui S.K."/>
        </authorList>
    </citation>
    <scope>NUCLEOTIDE SEQUENCE [LARGE SCALE GENOMIC DNA]</scope>
    <source>
        <strain evidence="3">Derp</strain>
    </source>
</reference>